<dbReference type="AlphaFoldDB" id="A0A381ZPF3"/>
<evidence type="ECO:0008006" key="3">
    <source>
        <dbReference type="Google" id="ProtNLM"/>
    </source>
</evidence>
<keyword evidence="1" id="KW-1133">Transmembrane helix</keyword>
<reference evidence="2" key="1">
    <citation type="submission" date="2018-05" db="EMBL/GenBank/DDBJ databases">
        <authorList>
            <person name="Lanie J.A."/>
            <person name="Ng W.-L."/>
            <person name="Kazmierczak K.M."/>
            <person name="Andrzejewski T.M."/>
            <person name="Davidsen T.M."/>
            <person name="Wayne K.J."/>
            <person name="Tettelin H."/>
            <person name="Glass J.I."/>
            <person name="Rusch D."/>
            <person name="Podicherti R."/>
            <person name="Tsui H.-C.T."/>
            <person name="Winkler M.E."/>
        </authorList>
    </citation>
    <scope>NUCLEOTIDE SEQUENCE</scope>
</reference>
<accession>A0A381ZPF3</accession>
<dbReference type="Pfam" id="PF04367">
    <property type="entry name" value="DUF502"/>
    <property type="match status" value="1"/>
</dbReference>
<sequence>MPVVVTLWLFALILRPVRTFVTPPVFRIAEAIGFGGYLDLPGARIAAGVIGLTLTIVVIYLIGLAGSNILGRSIVRMMDNLALSIPLVKSIYGSARQLVETFYSGADRAFDSVVLIEYPRKGIYTVALVTAVTQGELQNCSPEAMVNVFVPTTPNPTSGVLVLARQEDLVFLDMSVEEALRFVVSGGIVSPQQVEGVNSKFANE</sequence>
<dbReference type="EMBL" id="UINC01022159">
    <property type="protein sequence ID" value="SVA91198.1"/>
    <property type="molecule type" value="Genomic_DNA"/>
</dbReference>
<proteinExistence type="predicted"/>
<name>A0A381ZPF3_9ZZZZ</name>
<keyword evidence="1" id="KW-0812">Transmembrane</keyword>
<protein>
    <recommendedName>
        <fullName evidence="3">DUF502 domain-containing protein</fullName>
    </recommendedName>
</protein>
<evidence type="ECO:0000313" key="2">
    <source>
        <dbReference type="EMBL" id="SVA91198.1"/>
    </source>
</evidence>
<organism evidence="2">
    <name type="scientific">marine metagenome</name>
    <dbReference type="NCBI Taxonomy" id="408172"/>
    <lineage>
        <taxon>unclassified sequences</taxon>
        <taxon>metagenomes</taxon>
        <taxon>ecological metagenomes</taxon>
    </lineage>
</organism>
<feature type="transmembrane region" description="Helical" evidence="1">
    <location>
        <begin position="43"/>
        <end position="70"/>
    </location>
</feature>
<dbReference type="PANTHER" id="PTHR31876:SF26">
    <property type="entry name" value="PROTEIN LIKE COV 2"/>
    <property type="match status" value="1"/>
</dbReference>
<evidence type="ECO:0000256" key="1">
    <source>
        <dbReference type="SAM" id="Phobius"/>
    </source>
</evidence>
<keyword evidence="1" id="KW-0472">Membrane</keyword>
<dbReference type="InterPro" id="IPR007462">
    <property type="entry name" value="COV1-like"/>
</dbReference>
<gene>
    <name evidence="2" type="ORF">METZ01_LOCUS144052</name>
</gene>
<dbReference type="PANTHER" id="PTHR31876">
    <property type="entry name" value="COV-LIKE PROTEIN 1"/>
    <property type="match status" value="1"/>
</dbReference>